<feature type="transmembrane region" description="Helical" evidence="8">
    <location>
        <begin position="60"/>
        <end position="82"/>
    </location>
</feature>
<feature type="transmembrane region" description="Helical" evidence="8">
    <location>
        <begin position="492"/>
        <end position="511"/>
    </location>
</feature>
<evidence type="ECO:0000256" key="2">
    <source>
        <dbReference type="ARBA" id="ARBA00006772"/>
    </source>
</evidence>
<evidence type="ECO:0000313" key="10">
    <source>
        <dbReference type="Proteomes" id="UP000242188"/>
    </source>
</evidence>
<evidence type="ECO:0000256" key="5">
    <source>
        <dbReference type="ARBA" id="ARBA00022989"/>
    </source>
</evidence>
<comment type="similarity">
    <text evidence="2">Belongs to the SLC13A/DASS transporter (TC 2.A.47) family. NADC subfamily.</text>
</comment>
<dbReference type="PROSITE" id="PS01271">
    <property type="entry name" value="NA_SULFATE"/>
    <property type="match status" value="1"/>
</dbReference>
<comment type="subcellular location">
    <subcellularLocation>
        <location evidence="1">Membrane</location>
        <topology evidence="1">Multi-pass membrane protein</topology>
    </subcellularLocation>
</comment>
<dbReference type="EMBL" id="NEDP02005554">
    <property type="protein sequence ID" value="OWF38805.1"/>
    <property type="molecule type" value="Genomic_DNA"/>
</dbReference>
<keyword evidence="6 8" id="KW-0472">Membrane</keyword>
<feature type="transmembrane region" description="Helical" evidence="8">
    <location>
        <begin position="334"/>
        <end position="353"/>
    </location>
</feature>
<name>A0A210PQM2_MIZYE</name>
<feature type="transmembrane region" description="Helical" evidence="8">
    <location>
        <begin position="276"/>
        <end position="298"/>
    </location>
</feature>
<feature type="transmembrane region" description="Helical" evidence="8">
    <location>
        <begin position="365"/>
        <end position="388"/>
    </location>
</feature>
<feature type="region of interest" description="Disordered" evidence="7">
    <location>
        <begin position="177"/>
        <end position="200"/>
    </location>
</feature>
<evidence type="ECO:0000256" key="6">
    <source>
        <dbReference type="ARBA" id="ARBA00023136"/>
    </source>
</evidence>
<keyword evidence="4 8" id="KW-0812">Transmembrane</keyword>
<keyword evidence="5 8" id="KW-1133">Transmembrane helix</keyword>
<feature type="transmembrane region" description="Helical" evidence="8">
    <location>
        <begin position="21"/>
        <end position="54"/>
    </location>
</feature>
<keyword evidence="3" id="KW-0813">Transport</keyword>
<dbReference type="InterPro" id="IPR001898">
    <property type="entry name" value="SLC13A/DASS"/>
</dbReference>
<evidence type="ECO:0000256" key="4">
    <source>
        <dbReference type="ARBA" id="ARBA00022692"/>
    </source>
</evidence>
<proteinExistence type="inferred from homology"/>
<dbReference type="AlphaFoldDB" id="A0A210PQM2"/>
<organism evidence="9 10">
    <name type="scientific">Mizuhopecten yessoensis</name>
    <name type="common">Japanese scallop</name>
    <name type="synonym">Patinopecten yessoensis</name>
    <dbReference type="NCBI Taxonomy" id="6573"/>
    <lineage>
        <taxon>Eukaryota</taxon>
        <taxon>Metazoa</taxon>
        <taxon>Spiralia</taxon>
        <taxon>Lophotrochozoa</taxon>
        <taxon>Mollusca</taxon>
        <taxon>Bivalvia</taxon>
        <taxon>Autobranchia</taxon>
        <taxon>Pteriomorphia</taxon>
        <taxon>Pectinida</taxon>
        <taxon>Pectinoidea</taxon>
        <taxon>Pectinidae</taxon>
        <taxon>Mizuhopecten</taxon>
    </lineage>
</organism>
<feature type="transmembrane region" description="Helical" evidence="8">
    <location>
        <begin position="94"/>
        <end position="112"/>
    </location>
</feature>
<dbReference type="InterPro" id="IPR031312">
    <property type="entry name" value="Na/sul_symport_CS"/>
</dbReference>
<dbReference type="Pfam" id="PF00939">
    <property type="entry name" value="Na_sulph_symp"/>
    <property type="match status" value="1"/>
</dbReference>
<reference evidence="9 10" key="1">
    <citation type="journal article" date="2017" name="Nat. Ecol. Evol.">
        <title>Scallop genome provides insights into evolution of bilaterian karyotype and development.</title>
        <authorList>
            <person name="Wang S."/>
            <person name="Zhang J."/>
            <person name="Jiao W."/>
            <person name="Li J."/>
            <person name="Xun X."/>
            <person name="Sun Y."/>
            <person name="Guo X."/>
            <person name="Huan P."/>
            <person name="Dong B."/>
            <person name="Zhang L."/>
            <person name="Hu X."/>
            <person name="Sun X."/>
            <person name="Wang J."/>
            <person name="Zhao C."/>
            <person name="Wang Y."/>
            <person name="Wang D."/>
            <person name="Huang X."/>
            <person name="Wang R."/>
            <person name="Lv J."/>
            <person name="Li Y."/>
            <person name="Zhang Z."/>
            <person name="Liu B."/>
            <person name="Lu W."/>
            <person name="Hui Y."/>
            <person name="Liang J."/>
            <person name="Zhou Z."/>
            <person name="Hou R."/>
            <person name="Li X."/>
            <person name="Liu Y."/>
            <person name="Li H."/>
            <person name="Ning X."/>
            <person name="Lin Y."/>
            <person name="Zhao L."/>
            <person name="Xing Q."/>
            <person name="Dou J."/>
            <person name="Li Y."/>
            <person name="Mao J."/>
            <person name="Guo H."/>
            <person name="Dou H."/>
            <person name="Li T."/>
            <person name="Mu C."/>
            <person name="Jiang W."/>
            <person name="Fu Q."/>
            <person name="Fu X."/>
            <person name="Miao Y."/>
            <person name="Liu J."/>
            <person name="Yu Q."/>
            <person name="Li R."/>
            <person name="Liao H."/>
            <person name="Li X."/>
            <person name="Kong Y."/>
            <person name="Jiang Z."/>
            <person name="Chourrout D."/>
            <person name="Li R."/>
            <person name="Bao Z."/>
        </authorList>
    </citation>
    <scope>NUCLEOTIDE SEQUENCE [LARGE SCALE GENOMIC DNA]</scope>
    <source>
        <strain evidence="9 10">PY_sf001</strain>
    </source>
</reference>
<evidence type="ECO:0000256" key="3">
    <source>
        <dbReference type="ARBA" id="ARBA00022448"/>
    </source>
</evidence>
<dbReference type="Proteomes" id="UP000242188">
    <property type="component" value="Unassembled WGS sequence"/>
</dbReference>
<dbReference type="CDD" id="cd01115">
    <property type="entry name" value="SLC13_permease"/>
    <property type="match status" value="1"/>
</dbReference>
<dbReference type="PANTHER" id="PTHR10283:SF82">
    <property type="entry name" value="SOLUTE CARRIER FAMILY 13 MEMBER 2"/>
    <property type="match status" value="1"/>
</dbReference>
<keyword evidence="10" id="KW-1185">Reference proteome</keyword>
<dbReference type="GO" id="GO:0005886">
    <property type="term" value="C:plasma membrane"/>
    <property type="evidence" value="ECO:0007669"/>
    <property type="project" value="TreeGrafter"/>
</dbReference>
<feature type="transmembrane region" description="Helical" evidence="8">
    <location>
        <begin position="556"/>
        <end position="578"/>
    </location>
</feature>
<feature type="compositionally biased region" description="Basic and acidic residues" evidence="7">
    <location>
        <begin position="177"/>
        <end position="191"/>
    </location>
</feature>
<feature type="transmembrane region" description="Helical" evidence="8">
    <location>
        <begin position="132"/>
        <end position="163"/>
    </location>
</feature>
<dbReference type="PANTHER" id="PTHR10283">
    <property type="entry name" value="SOLUTE CARRIER FAMILY 13 MEMBER"/>
    <property type="match status" value="1"/>
</dbReference>
<sequence>MTDNTSGGRVLLRVLHKWRQLLIVILVPLIFLPVVFIGSSKVASCAYGVLVIGIFWVTEALPLAVTSLLPVLIFPILGVIPVTQICASYFKETLMLFIGSLIVAVAVEKWNLHRRIALRALTLVGPEPKMLMLGIMLPCWFLSMWMSNTATTAMMVPILNAILSQIKESRKVDVNGDGAEHKAMTDKKESSTELQTLNAPETESELNHVSKSSKACRLDNEDDDFVNLAKTFAMCIAFSANIGGIATLTGTPPNIVFKGLADELFEDYGIDSGITFANWLVVGFPLSVICLACCWLWLQVYYEGKGFFLCKKRKNSYDLVKYHLLKEYNSLGPMTFAEAIVLIDFVMLAVLWVTRNPQIVPGWGALFPAKYVGDSCPAVLMAVLLFVLPSKPPSFRQIFRKSPDEENDIDADSEDDNSDSDEYIPLLDWETVNRKLAWGVIILMGGGFALADACSASGLSGWVSDQLIVLNVMPPWAIALVLAFIIAAATNITSNAATATLFLPIVGNLAIQLEINPLYFMIPCALAASFAFLLPVGTPPNAIVFATGYLNIKDMLIGGSVINIISILFVSLAMNAWVNQFYGLYILPDAFRKDPIQMTTLTSINSSYTYNASCVC</sequence>
<evidence type="ECO:0000313" key="9">
    <source>
        <dbReference type="EMBL" id="OWF38805.1"/>
    </source>
</evidence>
<protein>
    <submittedName>
        <fullName evidence="9">Solute carrier family 13 member 3</fullName>
    </submittedName>
</protein>
<feature type="transmembrane region" description="Helical" evidence="8">
    <location>
        <begin position="518"/>
        <end position="536"/>
    </location>
</feature>
<feature type="transmembrane region" description="Helical" evidence="8">
    <location>
        <begin position="436"/>
        <end position="455"/>
    </location>
</feature>
<evidence type="ECO:0000256" key="7">
    <source>
        <dbReference type="SAM" id="MobiDB-lite"/>
    </source>
</evidence>
<dbReference type="OrthoDB" id="6493944at2759"/>
<accession>A0A210PQM2</accession>
<feature type="transmembrane region" description="Helical" evidence="8">
    <location>
        <begin position="467"/>
        <end position="486"/>
    </location>
</feature>
<evidence type="ECO:0000256" key="8">
    <source>
        <dbReference type="SAM" id="Phobius"/>
    </source>
</evidence>
<gene>
    <name evidence="9" type="ORF">KP79_PYT16689</name>
</gene>
<comment type="caution">
    <text evidence="9">The sequence shown here is derived from an EMBL/GenBank/DDBJ whole genome shotgun (WGS) entry which is preliminary data.</text>
</comment>
<evidence type="ECO:0000256" key="1">
    <source>
        <dbReference type="ARBA" id="ARBA00004141"/>
    </source>
</evidence>
<dbReference type="GO" id="GO:0015141">
    <property type="term" value="F:succinate transmembrane transporter activity"/>
    <property type="evidence" value="ECO:0007669"/>
    <property type="project" value="UniProtKB-ARBA"/>
</dbReference>